<gene>
    <name evidence="1" type="ORF">An12g09290</name>
</gene>
<dbReference type="KEGG" id="ang:An12g09290"/>
<evidence type="ECO:0000313" key="1">
    <source>
        <dbReference type="RefSeq" id="XP_059601964.1"/>
    </source>
</evidence>
<reference evidence="1" key="2">
    <citation type="submission" date="2025-08" db="UniProtKB">
        <authorList>
            <consortium name="RefSeq"/>
        </authorList>
    </citation>
    <scope>IDENTIFICATION</scope>
</reference>
<sequence>MTFSKAKDHRADSPKCSEDRLYPFVVPPHSGMVGSLEDQATDSVVANGESWKARALATKSDKSSELIDILIYTVLIEGYANVSKPLSQKHCTLLSVQCGVKEICSKPGPRFNHLCEYKTGKGTYHSYRCYCIFLSDLSYYQIVNLHRWE</sequence>
<dbReference type="RefSeq" id="XP_059601964.1">
    <property type="nucleotide sequence ID" value="XM_059743654.1"/>
</dbReference>
<proteinExistence type="predicted"/>
<accession>A0AAJ8BRK9</accession>
<organism evidence="1">
    <name type="scientific">Aspergillus niger</name>
    <dbReference type="NCBI Taxonomy" id="5061"/>
    <lineage>
        <taxon>Eukaryota</taxon>
        <taxon>Fungi</taxon>
        <taxon>Dikarya</taxon>
        <taxon>Ascomycota</taxon>
        <taxon>Pezizomycotina</taxon>
        <taxon>Eurotiomycetes</taxon>
        <taxon>Eurotiomycetidae</taxon>
        <taxon>Eurotiales</taxon>
        <taxon>Aspergillaceae</taxon>
        <taxon>Aspergillus</taxon>
        <taxon>Aspergillus subgen. Circumdati</taxon>
    </lineage>
</organism>
<name>A0AAJ8BRK9_ASPNG</name>
<dbReference type="AlphaFoldDB" id="A0AAJ8BRK9"/>
<dbReference type="VEuPathDB" id="FungiDB:An12g09290"/>
<dbReference type="GeneID" id="84592725"/>
<reference evidence="1" key="1">
    <citation type="submission" date="2025-02" db="EMBL/GenBank/DDBJ databases">
        <authorList>
            <consortium name="NCBI Genome Project"/>
        </authorList>
    </citation>
    <scope>NUCLEOTIDE SEQUENCE</scope>
</reference>
<protein>
    <submittedName>
        <fullName evidence="1">Uncharacterized protein</fullName>
    </submittedName>
</protein>